<protein>
    <recommendedName>
        <fullName evidence="9">Dihydrolipoamide acetyltransferase component of pyruvate dehydrogenase complex</fullName>
        <ecNumber evidence="9">2.3.1.-</ecNumber>
    </recommendedName>
</protein>
<dbReference type="PANTHER" id="PTHR43178:SF14">
    <property type="entry name" value="LIPOAMIDE ACYLTRANSFERASE COMPONENT OF BRANCHED-CHAIN ALPHA-KETO ACID DEHYDROGENASE COMPLEX, MITOCHONDRIAL"/>
    <property type="match status" value="1"/>
</dbReference>
<dbReference type="GO" id="GO:0031405">
    <property type="term" value="F:lipoic acid binding"/>
    <property type="evidence" value="ECO:0007669"/>
    <property type="project" value="TreeGrafter"/>
</dbReference>
<evidence type="ECO:0000256" key="10">
    <source>
        <dbReference type="SAM" id="MobiDB-lite"/>
    </source>
</evidence>
<evidence type="ECO:0000256" key="2">
    <source>
        <dbReference type="ARBA" id="ARBA00004305"/>
    </source>
</evidence>
<comment type="caution">
    <text evidence="13">The sequence shown here is derived from an EMBL/GenBank/DDBJ whole genome shotgun (WGS) entry which is preliminary data.</text>
</comment>
<keyword evidence="14" id="KW-1185">Reference proteome</keyword>
<dbReference type="PANTHER" id="PTHR43178">
    <property type="entry name" value="DIHYDROLIPOAMIDE ACETYLTRANSFERASE COMPONENT OF PYRUVATE DEHYDROGENASE COMPLEX"/>
    <property type="match status" value="1"/>
</dbReference>
<dbReference type="Proteomes" id="UP000247498">
    <property type="component" value="Unassembled WGS sequence"/>
</dbReference>
<dbReference type="InterPro" id="IPR001078">
    <property type="entry name" value="2-oxoacid_DH_actylTfrase"/>
</dbReference>
<feature type="domain" description="Lipoyl-binding" evidence="11">
    <location>
        <begin position="94"/>
        <end position="171"/>
    </location>
</feature>
<dbReference type="InterPro" id="IPR000089">
    <property type="entry name" value="Biotin_lipoyl"/>
</dbReference>
<dbReference type="PROSITE" id="PS00189">
    <property type="entry name" value="LIPOYL"/>
    <property type="match status" value="1"/>
</dbReference>
<proteinExistence type="inferred from homology"/>
<feature type="compositionally biased region" description="Low complexity" evidence="10">
    <location>
        <begin position="53"/>
        <end position="65"/>
    </location>
</feature>
<dbReference type="InterPro" id="IPR004167">
    <property type="entry name" value="PSBD"/>
</dbReference>
<evidence type="ECO:0000259" key="12">
    <source>
        <dbReference type="PROSITE" id="PS51826"/>
    </source>
</evidence>
<feature type="region of interest" description="Disordered" evidence="10">
    <location>
        <begin position="53"/>
        <end position="74"/>
    </location>
</feature>
<dbReference type="Gene3D" id="3.30.559.10">
    <property type="entry name" value="Chloramphenicol acetyltransferase-like domain"/>
    <property type="match status" value="1"/>
</dbReference>
<gene>
    <name evidence="13" type="ORF">Rsub_12714</name>
</gene>
<evidence type="ECO:0000256" key="8">
    <source>
        <dbReference type="ARBA" id="ARBA00023315"/>
    </source>
</evidence>
<evidence type="ECO:0000256" key="7">
    <source>
        <dbReference type="ARBA" id="ARBA00023128"/>
    </source>
</evidence>
<dbReference type="EC" id="2.3.1.-" evidence="9"/>
<dbReference type="GO" id="GO:0005759">
    <property type="term" value="C:mitochondrial matrix"/>
    <property type="evidence" value="ECO:0007669"/>
    <property type="project" value="UniProtKB-SubCell"/>
</dbReference>
<name>A0A2V0PR14_9CHLO</name>
<dbReference type="EMBL" id="BDRX01000185">
    <property type="protein sequence ID" value="GBF99987.1"/>
    <property type="molecule type" value="Genomic_DNA"/>
</dbReference>
<evidence type="ECO:0000313" key="14">
    <source>
        <dbReference type="Proteomes" id="UP000247498"/>
    </source>
</evidence>
<keyword evidence="7" id="KW-0496">Mitochondrion</keyword>
<evidence type="ECO:0000256" key="1">
    <source>
        <dbReference type="ARBA" id="ARBA00001938"/>
    </source>
</evidence>
<dbReference type="Pfam" id="PF00198">
    <property type="entry name" value="2-oxoacid_dh"/>
    <property type="match status" value="1"/>
</dbReference>
<dbReference type="InterPro" id="IPR003016">
    <property type="entry name" value="2-oxoA_DH_lipoyl-BS"/>
</dbReference>
<evidence type="ECO:0000256" key="9">
    <source>
        <dbReference type="RuleBase" id="RU003423"/>
    </source>
</evidence>
<reference evidence="13 14" key="1">
    <citation type="journal article" date="2018" name="Sci. Rep.">
        <title>Raphidocelis subcapitata (=Pseudokirchneriella subcapitata) provides an insight into genome evolution and environmental adaptations in the Sphaeropleales.</title>
        <authorList>
            <person name="Suzuki S."/>
            <person name="Yamaguchi H."/>
            <person name="Nakajima N."/>
            <person name="Kawachi M."/>
        </authorList>
    </citation>
    <scope>NUCLEOTIDE SEQUENCE [LARGE SCALE GENOMIC DNA]</scope>
    <source>
        <strain evidence="13 14">NIES-35</strain>
    </source>
</reference>
<evidence type="ECO:0000259" key="11">
    <source>
        <dbReference type="PROSITE" id="PS50968"/>
    </source>
</evidence>
<evidence type="ECO:0000256" key="6">
    <source>
        <dbReference type="ARBA" id="ARBA00022946"/>
    </source>
</evidence>
<dbReference type="STRING" id="307507.A0A2V0PR14"/>
<dbReference type="InterPro" id="IPR050743">
    <property type="entry name" value="2-oxoacid_DH_E2_comp"/>
</dbReference>
<dbReference type="OrthoDB" id="15567at2759"/>
<dbReference type="InterPro" id="IPR011053">
    <property type="entry name" value="Single_hybrid_motif"/>
</dbReference>
<dbReference type="InterPro" id="IPR036625">
    <property type="entry name" value="E3-bd_dom_sf"/>
</dbReference>
<dbReference type="GO" id="GO:0016407">
    <property type="term" value="F:acetyltransferase activity"/>
    <property type="evidence" value="ECO:0007669"/>
    <property type="project" value="TreeGrafter"/>
</dbReference>
<keyword evidence="5 9" id="KW-0450">Lipoyl</keyword>
<dbReference type="CDD" id="cd06849">
    <property type="entry name" value="lipoyl_domain"/>
    <property type="match status" value="1"/>
</dbReference>
<organism evidence="13 14">
    <name type="scientific">Raphidocelis subcapitata</name>
    <dbReference type="NCBI Taxonomy" id="307507"/>
    <lineage>
        <taxon>Eukaryota</taxon>
        <taxon>Viridiplantae</taxon>
        <taxon>Chlorophyta</taxon>
        <taxon>core chlorophytes</taxon>
        <taxon>Chlorophyceae</taxon>
        <taxon>CS clade</taxon>
        <taxon>Sphaeropleales</taxon>
        <taxon>Selenastraceae</taxon>
        <taxon>Raphidocelis</taxon>
    </lineage>
</organism>
<dbReference type="InParanoid" id="A0A2V0PR14"/>
<dbReference type="InterPro" id="IPR023213">
    <property type="entry name" value="CAT-like_dom_sf"/>
</dbReference>
<comment type="similarity">
    <text evidence="3 9">Belongs to the 2-oxoacid dehydrogenase family.</text>
</comment>
<evidence type="ECO:0000256" key="3">
    <source>
        <dbReference type="ARBA" id="ARBA00007317"/>
    </source>
</evidence>
<dbReference type="SUPFAM" id="SSF47005">
    <property type="entry name" value="Peripheral subunit-binding domain of 2-oxo acid dehydrogenase complex"/>
    <property type="match status" value="1"/>
</dbReference>
<dbReference type="FunCoup" id="A0A2V0PR14">
    <property type="interactions" value="1671"/>
</dbReference>
<keyword evidence="6" id="KW-0809">Transit peptide</keyword>
<comment type="subcellular location">
    <subcellularLocation>
        <location evidence="2">Mitochondrion matrix</location>
    </subcellularLocation>
</comment>
<dbReference type="Pfam" id="PF02817">
    <property type="entry name" value="E3_binding"/>
    <property type="match status" value="1"/>
</dbReference>
<dbReference type="FunFam" id="3.30.559.10:FF:000007">
    <property type="entry name" value="Dihydrolipoamide acetyltransferase component of pyruvate dehydrogenase complex"/>
    <property type="match status" value="1"/>
</dbReference>
<dbReference type="SUPFAM" id="SSF52777">
    <property type="entry name" value="CoA-dependent acyltransferases"/>
    <property type="match status" value="1"/>
</dbReference>
<evidence type="ECO:0000313" key="13">
    <source>
        <dbReference type="EMBL" id="GBF99987.1"/>
    </source>
</evidence>
<dbReference type="PROSITE" id="PS51826">
    <property type="entry name" value="PSBD"/>
    <property type="match status" value="1"/>
</dbReference>
<keyword evidence="4 9" id="KW-0808">Transferase</keyword>
<comment type="cofactor">
    <cofactor evidence="1 9">
        <name>(R)-lipoate</name>
        <dbReference type="ChEBI" id="CHEBI:83088"/>
    </cofactor>
</comment>
<dbReference type="Pfam" id="PF00364">
    <property type="entry name" value="Biotin_lipoyl"/>
    <property type="match status" value="1"/>
</dbReference>
<evidence type="ECO:0000256" key="5">
    <source>
        <dbReference type="ARBA" id="ARBA00022823"/>
    </source>
</evidence>
<accession>A0A2V0PR14</accession>
<dbReference type="AlphaFoldDB" id="A0A2V0PR14"/>
<keyword evidence="8 9" id="KW-0012">Acyltransferase</keyword>
<dbReference type="SUPFAM" id="SSF51230">
    <property type="entry name" value="Single hybrid motif"/>
    <property type="match status" value="1"/>
</dbReference>
<dbReference type="Gene3D" id="4.10.320.10">
    <property type="entry name" value="E3-binding domain"/>
    <property type="match status" value="1"/>
</dbReference>
<feature type="domain" description="Peripheral subunit-binding (PSBD)" evidence="12">
    <location>
        <begin position="207"/>
        <end position="244"/>
    </location>
</feature>
<evidence type="ECO:0000256" key="4">
    <source>
        <dbReference type="ARBA" id="ARBA00022679"/>
    </source>
</evidence>
<dbReference type="Gene3D" id="2.40.50.100">
    <property type="match status" value="1"/>
</dbReference>
<dbReference type="PROSITE" id="PS50968">
    <property type="entry name" value="BIOTINYL_LIPOYL"/>
    <property type="match status" value="1"/>
</dbReference>
<dbReference type="FunFam" id="2.40.50.100:FF:000013">
    <property type="entry name" value="Dihydrolipoamide acetyltransferase component of pyruvate dehydrogenase complex"/>
    <property type="match status" value="1"/>
</dbReference>
<sequence length="554" mass="55335">MSLLARSAGHAPALARALGALLPAYGGGSGSGAAPAQQQRQLGSVVVAPRAAGAPAGPARAGAPRSPAPIPRLHPAPRRFAAAADAAHAEAPAPRLVSFPLAQTGEGISECELVAWHVQEGDDVEAFQRVCEVQSDKASVEITSRYTGRVARLHHAAGDMVKVGAPLLDIMVTDGSALDDAADAAAPAAPAPAPAAAAADGRPPPALASPAVRALARELGVELSRVRGTGPGGRVLKDDVIDASEAAAASGPRATAAAAAAAGLLGGGGAPAQAPGLAAVAAAAAAAAEPIFEPDDDYIPPGRGDGGAAAPRAAAAGPPPPTRVPLRGYRRAMVRSATEAAAVPTFHYMDDLEMDDLMAVRAQIRSEVEGALGGAKLTYLPFVVKALSVALARFPGLNTQLAPGGGELLQLHTHNIGVAMATGGGLVVPNVKAVESKSIPEIAADLARLQQLAAAGKLGAEDLAGGSLTISNIGTIGGTHATPMLRPPEAAIVALGRVRALPRLDAAGGLVTSHVMGFSWGADHRVVDGAAVAEFSNAWKALLERPASLLVHLR</sequence>
<feature type="region of interest" description="Disordered" evidence="10">
    <location>
        <begin position="293"/>
        <end position="323"/>
    </location>
</feature>